<accession>A0AC61PIK7</accession>
<protein>
    <submittedName>
        <fullName evidence="1">Endonuclease</fullName>
    </submittedName>
</protein>
<comment type="caution">
    <text evidence="1">The sequence shown here is derived from an EMBL/GenBank/DDBJ whole genome shotgun (WGS) entry which is preliminary data.</text>
</comment>
<evidence type="ECO:0000313" key="1">
    <source>
        <dbReference type="EMBL" id="SMC40065.1"/>
    </source>
</evidence>
<proteinExistence type="predicted"/>
<name>A0AC61PIK7_9FIRM</name>
<keyword evidence="2" id="KW-1185">Reference proteome</keyword>
<sequence length="122" mass="14367">MKMTYETGLLGEDMAAVWLEEHYGMRLQESRYRNKAGEIDLIMLDKDYIVFVEVKTRISGRPGCGLESVNRRKQQRIARAATLYLMQHKMLNHAIRFDVIEVRDDEFLYIPNAFQPGGMFYR</sequence>
<keyword evidence="1" id="KW-0255">Endonuclease</keyword>
<dbReference type="EMBL" id="FWXZ01000001">
    <property type="protein sequence ID" value="SMC40065.1"/>
    <property type="molecule type" value="Genomic_DNA"/>
</dbReference>
<keyword evidence="1" id="KW-0378">Hydrolase</keyword>
<gene>
    <name evidence="1" type="ORF">SAMN06297397_0649</name>
</gene>
<organism evidence="1 2">
    <name type="scientific">Aristaeella lactis</name>
    <dbReference type="NCBI Taxonomy" id="3046383"/>
    <lineage>
        <taxon>Bacteria</taxon>
        <taxon>Bacillati</taxon>
        <taxon>Bacillota</taxon>
        <taxon>Clostridia</taxon>
        <taxon>Eubacteriales</taxon>
        <taxon>Aristaeellaceae</taxon>
        <taxon>Aristaeella</taxon>
    </lineage>
</organism>
<keyword evidence="1" id="KW-0540">Nuclease</keyword>
<dbReference type="Proteomes" id="UP000192328">
    <property type="component" value="Unassembled WGS sequence"/>
</dbReference>
<reference evidence="1" key="1">
    <citation type="submission" date="2017-04" db="EMBL/GenBank/DDBJ databases">
        <authorList>
            <person name="Varghese N."/>
            <person name="Submissions S."/>
        </authorList>
    </citation>
    <scope>NUCLEOTIDE SEQUENCE</scope>
    <source>
        <strain evidence="1">WTE2008</strain>
    </source>
</reference>
<evidence type="ECO:0000313" key="2">
    <source>
        <dbReference type="Proteomes" id="UP000192328"/>
    </source>
</evidence>